<proteinExistence type="predicted"/>
<reference evidence="2" key="1">
    <citation type="journal article" date="2021" name="PeerJ">
        <title>Extensive microbial diversity within the chicken gut microbiome revealed by metagenomics and culture.</title>
        <authorList>
            <person name="Gilroy R."/>
            <person name="Ravi A."/>
            <person name="Getino M."/>
            <person name="Pursley I."/>
            <person name="Horton D.L."/>
            <person name="Alikhan N.F."/>
            <person name="Baker D."/>
            <person name="Gharbi K."/>
            <person name="Hall N."/>
            <person name="Watson M."/>
            <person name="Adriaenssens E.M."/>
            <person name="Foster-Nyarko E."/>
            <person name="Jarju S."/>
            <person name="Secka A."/>
            <person name="Antonio M."/>
            <person name="Oren A."/>
            <person name="Chaudhuri R.R."/>
            <person name="La Ragione R."/>
            <person name="Hildebrand F."/>
            <person name="Pallen M.J."/>
        </authorList>
    </citation>
    <scope>NUCLEOTIDE SEQUENCE</scope>
    <source>
        <strain evidence="2">CHK188-4685</strain>
    </source>
</reference>
<feature type="domain" description="DUF403" evidence="1">
    <location>
        <begin position="9"/>
        <end position="166"/>
    </location>
</feature>
<name>A0A9D2L664_9FIRM</name>
<gene>
    <name evidence="2" type="ORF">H9716_02675</name>
</gene>
<dbReference type="EMBL" id="DWYS01000034">
    <property type="protein sequence ID" value="HJB06752.1"/>
    <property type="molecule type" value="Genomic_DNA"/>
</dbReference>
<evidence type="ECO:0000313" key="2">
    <source>
        <dbReference type="EMBL" id="HJB06752.1"/>
    </source>
</evidence>
<dbReference type="InterPro" id="IPR007296">
    <property type="entry name" value="DUF403"/>
</dbReference>
<sequence length="224" mass="26029">MGIISVENADHLYWLGRYTERVYTTIRVFFHIFDEMIEAPESVYVEYCKKLGIPNIYTSNRQFVGSYLFDEENPDSVILSMKRAYDNGVVLREELSSNVLSYIQLALNTLEACSKTTAPLLELQQVLDYLLAFWGCADDYVEDEDCRNLLKCGKYVERLDLCIRLDYHKKDLEKEYRKLTNRLGRINLSYNEENLARLGQLITRGMEQAKDRQEALGCLGGLFL</sequence>
<evidence type="ECO:0000259" key="1">
    <source>
        <dbReference type="Pfam" id="PF04168"/>
    </source>
</evidence>
<dbReference type="Proteomes" id="UP000886804">
    <property type="component" value="Unassembled WGS sequence"/>
</dbReference>
<dbReference type="AlphaFoldDB" id="A0A9D2L664"/>
<dbReference type="Pfam" id="PF04168">
    <property type="entry name" value="Alpha-E"/>
    <property type="match status" value="1"/>
</dbReference>
<organism evidence="2 3">
    <name type="scientific">Candidatus Enterocloster faecavium</name>
    <dbReference type="NCBI Taxonomy" id="2838560"/>
    <lineage>
        <taxon>Bacteria</taxon>
        <taxon>Bacillati</taxon>
        <taxon>Bacillota</taxon>
        <taxon>Clostridia</taxon>
        <taxon>Lachnospirales</taxon>
        <taxon>Lachnospiraceae</taxon>
        <taxon>Enterocloster</taxon>
    </lineage>
</organism>
<comment type="caution">
    <text evidence="2">The sequence shown here is derived from an EMBL/GenBank/DDBJ whole genome shotgun (WGS) entry which is preliminary data.</text>
</comment>
<protein>
    <submittedName>
        <fullName evidence="2">Alpha-E domain-containing protein</fullName>
    </submittedName>
</protein>
<reference evidence="2" key="2">
    <citation type="submission" date="2021-04" db="EMBL/GenBank/DDBJ databases">
        <authorList>
            <person name="Gilroy R."/>
        </authorList>
    </citation>
    <scope>NUCLEOTIDE SEQUENCE</scope>
    <source>
        <strain evidence="2">CHK188-4685</strain>
    </source>
</reference>
<accession>A0A9D2L664</accession>
<evidence type="ECO:0000313" key="3">
    <source>
        <dbReference type="Proteomes" id="UP000886804"/>
    </source>
</evidence>